<keyword evidence="2" id="KW-1185">Reference proteome</keyword>
<dbReference type="InParanoid" id="K0ILY4"/>
<dbReference type="GeneID" id="13794897"/>
<reference evidence="1 2" key="1">
    <citation type="journal article" date="2012" name="Environ. Microbiol.">
        <title>The genome of the ammonia-oxidizing Candidatus Nitrososphaera gargensis: insights into metabolic versatility and environmental adaptations.</title>
        <authorList>
            <person name="Spang A."/>
            <person name="Poehlein A."/>
            <person name="Offre P."/>
            <person name="Zumbragel S."/>
            <person name="Haider S."/>
            <person name="Rychlik N."/>
            <person name="Nowka B."/>
            <person name="Schmeisser C."/>
            <person name="Lebedeva E.V."/>
            <person name="Rattei T."/>
            <person name="Bohm C."/>
            <person name="Schmid M."/>
            <person name="Galushko A."/>
            <person name="Hatzenpichler R."/>
            <person name="Weinmaier T."/>
            <person name="Daniel R."/>
            <person name="Schleper C."/>
            <person name="Spieck E."/>
            <person name="Streit W."/>
            <person name="Wagner M."/>
        </authorList>
    </citation>
    <scope>NUCLEOTIDE SEQUENCE [LARGE SCALE GENOMIC DNA]</scope>
    <source>
        <strain evidence="2">Ga9.2</strain>
    </source>
</reference>
<sequence>MMAEMVKAAVKDAKVNMPAPPLRGNAKLDDAFEHRKRNLRKDIPVVCYTHKIQFSNRRDFRLHIKYQHSTEKI</sequence>
<evidence type="ECO:0000313" key="1">
    <source>
        <dbReference type="EMBL" id="AFU59797.1"/>
    </source>
</evidence>
<protein>
    <submittedName>
        <fullName evidence="1">Uncharacterized protein</fullName>
    </submittedName>
</protein>
<organism evidence="1 2">
    <name type="scientific">Nitrososphaera gargensis (strain Ga9.2)</name>
    <dbReference type="NCBI Taxonomy" id="1237085"/>
    <lineage>
        <taxon>Archaea</taxon>
        <taxon>Nitrososphaerota</taxon>
        <taxon>Nitrososphaeria</taxon>
        <taxon>Nitrososphaerales</taxon>
        <taxon>Nitrososphaeraceae</taxon>
        <taxon>Nitrososphaera</taxon>
    </lineage>
</organism>
<dbReference type="HOGENOM" id="CLU_2695898_0_0_2"/>
<proteinExistence type="predicted"/>
<dbReference type="Proteomes" id="UP000008037">
    <property type="component" value="Chromosome"/>
</dbReference>
<dbReference type="EMBL" id="CP002408">
    <property type="protein sequence ID" value="AFU59797.1"/>
    <property type="molecule type" value="Genomic_DNA"/>
</dbReference>
<dbReference type="KEGG" id="nga:Ngar_c28780"/>
<dbReference type="STRING" id="1237085.Ngar_c28780"/>
<dbReference type="BioCyc" id="CNIT1237085:G1324-2878-MONOMER"/>
<dbReference type="AlphaFoldDB" id="K0ILY4"/>
<accession>K0ILY4</accession>
<gene>
    <name evidence="1" type="ordered locus">Ngar_c28780</name>
</gene>
<evidence type="ECO:0000313" key="2">
    <source>
        <dbReference type="Proteomes" id="UP000008037"/>
    </source>
</evidence>
<name>K0ILY4_NITGG</name>
<dbReference type="RefSeq" id="WP_015020331.1">
    <property type="nucleotide sequence ID" value="NC_018719.1"/>
</dbReference>